<keyword evidence="8" id="KW-1185">Reference proteome</keyword>
<dbReference type="InterPro" id="IPR058647">
    <property type="entry name" value="BSH_CzcB-like"/>
</dbReference>
<evidence type="ECO:0000313" key="8">
    <source>
        <dbReference type="Proteomes" id="UP000468581"/>
    </source>
</evidence>
<protein>
    <submittedName>
        <fullName evidence="7">Efflux RND transporter periplasmic adaptor subunit</fullName>
    </submittedName>
</protein>
<evidence type="ECO:0000259" key="4">
    <source>
        <dbReference type="Pfam" id="PF25954"/>
    </source>
</evidence>
<dbReference type="PROSITE" id="PS51257">
    <property type="entry name" value="PROKAR_LIPOPROTEIN"/>
    <property type="match status" value="1"/>
</dbReference>
<dbReference type="Gene3D" id="2.40.420.20">
    <property type="match status" value="1"/>
</dbReference>
<feature type="domain" description="Multidrug resistance protein MdtA-like C-terminal permuted SH3" evidence="5">
    <location>
        <begin position="312"/>
        <end position="376"/>
    </location>
</feature>
<dbReference type="InterPro" id="IPR058648">
    <property type="entry name" value="HH_CzcB-like"/>
</dbReference>
<evidence type="ECO:0000259" key="6">
    <source>
        <dbReference type="Pfam" id="PF25973"/>
    </source>
</evidence>
<proteinExistence type="inferred from homology"/>
<dbReference type="Proteomes" id="UP000468581">
    <property type="component" value="Unassembled WGS sequence"/>
</dbReference>
<dbReference type="InterPro" id="IPR058792">
    <property type="entry name" value="Beta-barrel_RND_2"/>
</dbReference>
<evidence type="ECO:0000256" key="1">
    <source>
        <dbReference type="ARBA" id="ARBA00009477"/>
    </source>
</evidence>
<dbReference type="GO" id="GO:0015562">
    <property type="term" value="F:efflux transmembrane transporter activity"/>
    <property type="evidence" value="ECO:0007669"/>
    <property type="project" value="TreeGrafter"/>
</dbReference>
<dbReference type="EMBL" id="JAABOO010000001">
    <property type="protein sequence ID" value="NER13074.1"/>
    <property type="molecule type" value="Genomic_DNA"/>
</dbReference>
<organism evidence="7 8">
    <name type="scientific">Leptobacterium flavescens</name>
    <dbReference type="NCBI Taxonomy" id="472055"/>
    <lineage>
        <taxon>Bacteria</taxon>
        <taxon>Pseudomonadati</taxon>
        <taxon>Bacteroidota</taxon>
        <taxon>Flavobacteriia</taxon>
        <taxon>Flavobacteriales</taxon>
        <taxon>Flavobacteriaceae</taxon>
        <taxon>Leptobacterium</taxon>
    </lineage>
</organism>
<comment type="caution">
    <text evidence="7">The sequence shown here is derived from an EMBL/GenBank/DDBJ whole genome shotgun (WGS) entry which is preliminary data.</text>
</comment>
<dbReference type="Gene3D" id="2.40.50.100">
    <property type="match status" value="1"/>
</dbReference>
<dbReference type="GO" id="GO:1990281">
    <property type="term" value="C:efflux pump complex"/>
    <property type="evidence" value="ECO:0007669"/>
    <property type="project" value="TreeGrafter"/>
</dbReference>
<keyword evidence="2" id="KW-0175">Coiled coil</keyword>
<dbReference type="Gene3D" id="1.10.287.470">
    <property type="entry name" value="Helix hairpin bin"/>
    <property type="match status" value="1"/>
</dbReference>
<feature type="coiled-coil region" evidence="2">
    <location>
        <begin position="35"/>
        <end position="69"/>
    </location>
</feature>
<feature type="domain" description="CzcB-like barrel-sandwich hybrid" evidence="6">
    <location>
        <begin position="102"/>
        <end position="217"/>
    </location>
</feature>
<comment type="similarity">
    <text evidence="1">Belongs to the membrane fusion protein (MFP) (TC 8.A.1) family.</text>
</comment>
<feature type="domain" description="CzcB-like alpha-helical hairpin" evidence="3">
    <location>
        <begin position="137"/>
        <end position="193"/>
    </location>
</feature>
<dbReference type="NCBIfam" id="TIGR01730">
    <property type="entry name" value="RND_mfp"/>
    <property type="match status" value="1"/>
</dbReference>
<evidence type="ECO:0000256" key="2">
    <source>
        <dbReference type="SAM" id="Coils"/>
    </source>
</evidence>
<dbReference type="AlphaFoldDB" id="A0A6P0UIK9"/>
<dbReference type="SUPFAM" id="SSF111369">
    <property type="entry name" value="HlyD-like secretion proteins"/>
    <property type="match status" value="1"/>
</dbReference>
<dbReference type="PANTHER" id="PTHR30469">
    <property type="entry name" value="MULTIDRUG RESISTANCE PROTEIN MDTA"/>
    <property type="match status" value="1"/>
</dbReference>
<evidence type="ECO:0000259" key="3">
    <source>
        <dbReference type="Pfam" id="PF25893"/>
    </source>
</evidence>
<name>A0A6P0UIK9_9FLAO</name>
<dbReference type="Pfam" id="PF25967">
    <property type="entry name" value="RND-MFP_C"/>
    <property type="match status" value="1"/>
</dbReference>
<dbReference type="Gene3D" id="2.40.30.170">
    <property type="match status" value="1"/>
</dbReference>
<accession>A0A6P0UIK9</accession>
<gene>
    <name evidence="7" type="ORF">GWK08_06465</name>
</gene>
<feature type="coiled-coil region" evidence="2">
    <location>
        <begin position="140"/>
        <end position="198"/>
    </location>
</feature>
<dbReference type="Pfam" id="PF25893">
    <property type="entry name" value="HH_CzcB"/>
    <property type="match status" value="1"/>
</dbReference>
<reference evidence="7 8" key="1">
    <citation type="submission" date="2020-01" db="EMBL/GenBank/DDBJ databases">
        <title>Leptobacterium flavescens.</title>
        <authorList>
            <person name="Wang G."/>
        </authorList>
    </citation>
    <scope>NUCLEOTIDE SEQUENCE [LARGE SCALE GENOMIC DNA]</scope>
    <source>
        <strain evidence="7 8">KCTC 22160</strain>
    </source>
</reference>
<feature type="domain" description="CusB-like beta-barrel" evidence="4">
    <location>
        <begin position="234"/>
        <end position="306"/>
    </location>
</feature>
<dbReference type="InterPro" id="IPR058627">
    <property type="entry name" value="MdtA-like_C"/>
</dbReference>
<dbReference type="InterPro" id="IPR006143">
    <property type="entry name" value="RND_pump_MFP"/>
</dbReference>
<evidence type="ECO:0000313" key="7">
    <source>
        <dbReference type="EMBL" id="NER13074.1"/>
    </source>
</evidence>
<evidence type="ECO:0000259" key="5">
    <source>
        <dbReference type="Pfam" id="PF25967"/>
    </source>
</evidence>
<dbReference type="Pfam" id="PF25973">
    <property type="entry name" value="BSH_CzcB"/>
    <property type="match status" value="1"/>
</dbReference>
<dbReference type="Pfam" id="PF25954">
    <property type="entry name" value="Beta-barrel_RND_2"/>
    <property type="match status" value="1"/>
</dbReference>
<sequence length="399" mass="44165">MRKLYISIFATALLASCGGGGSQTSVEDVIAEGNLKTLKSKKKEIEAEQKALEAKIEALNEAIAQKDTVQKLPLVTTFKAKDTVFHHYLELQGSVETKQNIVIFPEMAGILTRVFVKEGQRVRKGQILAKIDDGGLSQQVAQLEVQAQLAKTTYERQKRLWDQKIGSEIQYLQAKTSYESQKNAVDQLKRQLAKTSVTAPFSGVVDDIITEQGSVVAPGQSQLIRIVNLDDMYIQAEIPESYLPSVVKGKEVQVFFPVLGETVKTSIRQAGNYINPNNRSFKIEISVPNKSGNIKPNLTARLKINDYTNEKAILIPQSVISENAEGRQYVYITGEQNGNHVAEAKRSLITTGKTQGDYVEVLSGILNNDDVIEEGARSVKDGQKVEIKNQESEKQPENE</sequence>
<dbReference type="RefSeq" id="WP_163606077.1">
    <property type="nucleotide sequence ID" value="NZ_JAABOO010000001.1"/>
</dbReference>
<dbReference type="PANTHER" id="PTHR30469:SF15">
    <property type="entry name" value="HLYD FAMILY OF SECRETION PROTEINS"/>
    <property type="match status" value="1"/>
</dbReference>